<evidence type="ECO:0000313" key="2">
    <source>
        <dbReference type="EMBL" id="MOY41283.1"/>
    </source>
</evidence>
<organism evidence="2">
    <name type="scientific">Ixodes scapularis</name>
    <name type="common">Black-legged tick</name>
    <name type="synonym">Deer tick</name>
    <dbReference type="NCBI Taxonomy" id="6945"/>
    <lineage>
        <taxon>Eukaryota</taxon>
        <taxon>Metazoa</taxon>
        <taxon>Ecdysozoa</taxon>
        <taxon>Arthropoda</taxon>
        <taxon>Chelicerata</taxon>
        <taxon>Arachnida</taxon>
        <taxon>Acari</taxon>
        <taxon>Parasitiformes</taxon>
        <taxon>Ixodida</taxon>
        <taxon>Ixodoidea</taxon>
        <taxon>Ixodidae</taxon>
        <taxon>Ixodinae</taxon>
        <taxon>Ixodes</taxon>
    </lineage>
</organism>
<accession>A0A4D5RVK6</accession>
<evidence type="ECO:0000256" key="1">
    <source>
        <dbReference type="SAM" id="SignalP"/>
    </source>
</evidence>
<feature type="signal peptide" evidence="1">
    <location>
        <begin position="1"/>
        <end position="27"/>
    </location>
</feature>
<name>A0A4D5RVK6_IXOSC</name>
<reference evidence="2" key="1">
    <citation type="submission" date="2019-04" db="EMBL/GenBank/DDBJ databases">
        <title>An insight into the mialome of Ixodes scapularis.</title>
        <authorList>
            <person name="Ribeiro J.M."/>
            <person name="Mather T.N."/>
            <person name="Karim S."/>
        </authorList>
    </citation>
    <scope>NUCLEOTIDE SEQUENCE</scope>
</reference>
<feature type="chain" id="PRO_5020037343" evidence="1">
    <location>
        <begin position="28"/>
        <end position="119"/>
    </location>
</feature>
<sequence length="119" mass="13426">MLAGSVVGPWGRKVFSILLKLLAECWPLPLNQFGTMTVKHPRLSRNSFVLRFHFDASHRQVRGALCNKVDGIVYNGCEKSCCKRHLQNCPASRQGCLRPNGNNLVIVAAMFEMWRHTGM</sequence>
<keyword evidence="1" id="KW-0732">Signal</keyword>
<protein>
    <submittedName>
        <fullName evidence="2">Putative secreted protein</fullName>
    </submittedName>
</protein>
<dbReference type="AlphaFoldDB" id="A0A4D5RVK6"/>
<proteinExistence type="predicted"/>
<dbReference type="EMBL" id="GHJT01007312">
    <property type="protein sequence ID" value="MOY41283.1"/>
    <property type="molecule type" value="Transcribed_RNA"/>
</dbReference>